<evidence type="ECO:0000313" key="3">
    <source>
        <dbReference type="Proteomes" id="UP000689195"/>
    </source>
</evidence>
<keyword evidence="3" id="KW-1185">Reference proteome</keyword>
<dbReference type="PROSITE" id="PS00678">
    <property type="entry name" value="WD_REPEATS_1"/>
    <property type="match status" value="1"/>
</dbReference>
<dbReference type="InterPro" id="IPR019775">
    <property type="entry name" value="WD40_repeat_CS"/>
</dbReference>
<evidence type="ECO:0000256" key="1">
    <source>
        <dbReference type="PROSITE-ProRule" id="PRU00221"/>
    </source>
</evidence>
<dbReference type="GO" id="GO:0016226">
    <property type="term" value="P:iron-sulfur cluster assembly"/>
    <property type="evidence" value="ECO:0007669"/>
    <property type="project" value="TreeGrafter"/>
</dbReference>
<dbReference type="SMART" id="SM00320">
    <property type="entry name" value="WD40"/>
    <property type="match status" value="4"/>
</dbReference>
<proteinExistence type="predicted"/>
<accession>A0A8S1W9Z0</accession>
<sequence>MIQSKMIEKEDELVCSMNHKLPISMVVFDKSLENKKKLLCNECIDNLESKLNNSISFKKVALLIEENQKKKLELVEYFIMTNRQQIEEIQKKLHELKSCLIQQLDQLIGNTEEWIKCLYQIGQQNATYSFYEELDRLINQTKISELYYQPLVNQITLINHSWNEKIIKKLNQFKQFELVQKCEQLLINLNNINQEQNLMMQTNLFQGYQHIDNLIINYSNVQFKLIDDFNEQISLSYQIVFNKFGTIMISIDSFDIKVWDFNQGRLKLQNRIQVHQSSVKCLVYSKKVNCFISGSDDKSIICWKQINNNEWMRSQLYKYHTDWVLCLILNKQEDQLISGGRDNSIKVWNVDFIQNELRYLYSLDNTWPVFSLSFNQSETFLASCAEKHFLIWKKGVKDKWKLKCKQQISKGYQIQFINDQQFLWVTKDQNIDQIMIFELQGQVFKEKQDKVIQLNSNHLCEDYWINFPVVYNQDKNLLLVRHKHHIYLFNKLNEDNFKIIGSLNCDHRNIYGTMTDNAQYLVFWDGKQQKYHSYELIYR</sequence>
<dbReference type="EMBL" id="CAJJDO010000079">
    <property type="protein sequence ID" value="CAD8182646.1"/>
    <property type="molecule type" value="Genomic_DNA"/>
</dbReference>
<dbReference type="PROSITE" id="PS50082">
    <property type="entry name" value="WD_REPEATS_2"/>
    <property type="match status" value="2"/>
</dbReference>
<dbReference type="Proteomes" id="UP000689195">
    <property type="component" value="Unassembled WGS sequence"/>
</dbReference>
<dbReference type="PROSITE" id="PS50294">
    <property type="entry name" value="WD_REPEATS_REGION"/>
    <property type="match status" value="1"/>
</dbReference>
<evidence type="ECO:0000313" key="2">
    <source>
        <dbReference type="EMBL" id="CAD8182646.1"/>
    </source>
</evidence>
<reference evidence="2" key="1">
    <citation type="submission" date="2021-01" db="EMBL/GenBank/DDBJ databases">
        <authorList>
            <consortium name="Genoscope - CEA"/>
            <person name="William W."/>
        </authorList>
    </citation>
    <scope>NUCLEOTIDE SEQUENCE</scope>
</reference>
<dbReference type="InterPro" id="IPR001680">
    <property type="entry name" value="WD40_rpt"/>
</dbReference>
<keyword evidence="1" id="KW-0853">WD repeat</keyword>
<dbReference type="AlphaFoldDB" id="A0A8S1W9Z0"/>
<feature type="repeat" description="WD" evidence="1">
    <location>
        <begin position="272"/>
        <end position="304"/>
    </location>
</feature>
<comment type="caution">
    <text evidence="2">The sequence shown here is derived from an EMBL/GenBank/DDBJ whole genome shotgun (WGS) entry which is preliminary data.</text>
</comment>
<dbReference type="PANTHER" id="PTHR19920">
    <property type="entry name" value="WD40 PROTEIN CIAO1"/>
    <property type="match status" value="1"/>
</dbReference>
<feature type="repeat" description="WD" evidence="1">
    <location>
        <begin position="317"/>
        <end position="351"/>
    </location>
</feature>
<organism evidence="2 3">
    <name type="scientific">Paramecium pentaurelia</name>
    <dbReference type="NCBI Taxonomy" id="43138"/>
    <lineage>
        <taxon>Eukaryota</taxon>
        <taxon>Sar</taxon>
        <taxon>Alveolata</taxon>
        <taxon>Ciliophora</taxon>
        <taxon>Intramacronucleata</taxon>
        <taxon>Oligohymenophorea</taxon>
        <taxon>Peniculida</taxon>
        <taxon>Parameciidae</taxon>
        <taxon>Paramecium</taxon>
    </lineage>
</organism>
<dbReference type="Pfam" id="PF00400">
    <property type="entry name" value="WD40"/>
    <property type="match status" value="2"/>
</dbReference>
<dbReference type="OrthoDB" id="538223at2759"/>
<protein>
    <submittedName>
        <fullName evidence="2">Uncharacterized protein</fullName>
    </submittedName>
</protein>
<name>A0A8S1W9Z0_9CILI</name>
<gene>
    <name evidence="2" type="ORF">PPENT_87.1.T0790049</name>
</gene>
<dbReference type="GO" id="GO:0097361">
    <property type="term" value="C:cytosolic [4Fe-4S] assembly targeting complex"/>
    <property type="evidence" value="ECO:0007669"/>
    <property type="project" value="TreeGrafter"/>
</dbReference>
<dbReference type="PANTHER" id="PTHR19920:SF0">
    <property type="entry name" value="CYTOSOLIC IRON-SULFUR PROTEIN ASSEMBLY PROTEIN CIAO1-RELATED"/>
    <property type="match status" value="1"/>
</dbReference>